<keyword evidence="13" id="KW-1185">Reference proteome</keyword>
<keyword evidence="5 11" id="KW-0812">Transmembrane</keyword>
<keyword evidence="3 11" id="KW-0328">Glycosyltransferase</keyword>
<dbReference type="EMBL" id="CAJHNH020002269">
    <property type="protein sequence ID" value="CAG5126142.1"/>
    <property type="molecule type" value="Genomic_DNA"/>
</dbReference>
<protein>
    <recommendedName>
        <fullName evidence="11">Hexosyltransferase</fullName>
        <ecNumber evidence="11">2.4.1.-</ecNumber>
    </recommendedName>
</protein>
<dbReference type="GO" id="GO:0000139">
    <property type="term" value="C:Golgi membrane"/>
    <property type="evidence" value="ECO:0007669"/>
    <property type="project" value="UniProtKB-SubCell"/>
</dbReference>
<sequence length="435" mass="50255">MFPRPSRLCRLIIFLCVTIFVATAMYVVSLDMLGKDYIVRFGPHMKFKSTGDISYTSGFLLHPYHDSKQPLSEIQKPLYSSFRKNGLLFHEIVMGTFDKNAILSTNADADMSKDANNINSHNFDYIHNPYQICEGNITFLIYIHSAPENLKKRQAVRQTWGHPKLLSLYNATVMFVLGRALDPSIQNLIDMEATQYGDILQENFMDSYRNLTYKGLAGLRWAGHFCAKTNFLLKTDDDILLDIISFMEHLYTRVLPARESHTQLVLCNVWSRMKVIRDSKSKWFVSRQEFPDDYFPTYCSGSAFLLSGDLIQTLYHTALQTPFFWIDDYYVTGMLVNKLKIQHTRLNSAYLMDPKELMIFHVKKLSLFLKLWPVLLQRHSGMEKYIEPVDVFSHFINRQSLLNISTSDGVRDVIQENSGLNSPSQVHKRTSFGVT</sequence>
<evidence type="ECO:0000256" key="7">
    <source>
        <dbReference type="ARBA" id="ARBA00022989"/>
    </source>
</evidence>
<dbReference type="EC" id="2.4.1.-" evidence="11"/>
<evidence type="ECO:0000256" key="8">
    <source>
        <dbReference type="ARBA" id="ARBA00023034"/>
    </source>
</evidence>
<evidence type="ECO:0000256" key="6">
    <source>
        <dbReference type="ARBA" id="ARBA00022968"/>
    </source>
</evidence>
<feature type="transmembrane region" description="Helical" evidence="11">
    <location>
        <begin position="12"/>
        <end position="30"/>
    </location>
</feature>
<evidence type="ECO:0000313" key="12">
    <source>
        <dbReference type="EMBL" id="CAG5126142.1"/>
    </source>
</evidence>
<dbReference type="AlphaFoldDB" id="A0A8S3ZG89"/>
<keyword evidence="6 11" id="KW-0735">Signal-anchor</keyword>
<organism evidence="12 13">
    <name type="scientific">Candidula unifasciata</name>
    <dbReference type="NCBI Taxonomy" id="100452"/>
    <lineage>
        <taxon>Eukaryota</taxon>
        <taxon>Metazoa</taxon>
        <taxon>Spiralia</taxon>
        <taxon>Lophotrochozoa</taxon>
        <taxon>Mollusca</taxon>
        <taxon>Gastropoda</taxon>
        <taxon>Heterobranchia</taxon>
        <taxon>Euthyneura</taxon>
        <taxon>Panpulmonata</taxon>
        <taxon>Eupulmonata</taxon>
        <taxon>Stylommatophora</taxon>
        <taxon>Helicina</taxon>
        <taxon>Helicoidea</taxon>
        <taxon>Geomitridae</taxon>
        <taxon>Candidula</taxon>
    </lineage>
</organism>
<comment type="similarity">
    <text evidence="2 11">Belongs to the glycosyltransferase 31 family.</text>
</comment>
<evidence type="ECO:0000256" key="11">
    <source>
        <dbReference type="RuleBase" id="RU363063"/>
    </source>
</evidence>
<keyword evidence="10" id="KW-0325">Glycoprotein</keyword>
<gene>
    <name evidence="12" type="ORF">CUNI_LOCUS11700</name>
</gene>
<dbReference type="PANTHER" id="PTHR11214">
    <property type="entry name" value="BETA-1,3-N-ACETYLGLUCOSAMINYLTRANSFERASE"/>
    <property type="match status" value="1"/>
</dbReference>
<dbReference type="Proteomes" id="UP000678393">
    <property type="component" value="Unassembled WGS sequence"/>
</dbReference>
<dbReference type="Pfam" id="PF01762">
    <property type="entry name" value="Galactosyl_T"/>
    <property type="match status" value="1"/>
</dbReference>
<comment type="caution">
    <text evidence="12">The sequence shown here is derived from an EMBL/GenBank/DDBJ whole genome shotgun (WGS) entry which is preliminary data.</text>
</comment>
<dbReference type="FunFam" id="3.90.550.50:FF:000001">
    <property type="entry name" value="Hexosyltransferase"/>
    <property type="match status" value="1"/>
</dbReference>
<dbReference type="GO" id="GO:0016758">
    <property type="term" value="F:hexosyltransferase activity"/>
    <property type="evidence" value="ECO:0007669"/>
    <property type="project" value="InterPro"/>
</dbReference>
<reference evidence="12" key="1">
    <citation type="submission" date="2021-04" db="EMBL/GenBank/DDBJ databases">
        <authorList>
            <consortium name="Molecular Ecology Group"/>
        </authorList>
    </citation>
    <scope>NUCLEOTIDE SEQUENCE</scope>
</reference>
<comment type="subcellular location">
    <subcellularLocation>
        <location evidence="1 11">Golgi apparatus membrane</location>
        <topology evidence="1 11">Single-pass type II membrane protein</topology>
    </subcellularLocation>
</comment>
<accession>A0A8S3ZG89</accession>
<dbReference type="GO" id="GO:0006493">
    <property type="term" value="P:protein O-linked glycosylation"/>
    <property type="evidence" value="ECO:0007669"/>
    <property type="project" value="TreeGrafter"/>
</dbReference>
<evidence type="ECO:0000256" key="3">
    <source>
        <dbReference type="ARBA" id="ARBA00022676"/>
    </source>
</evidence>
<dbReference type="InterPro" id="IPR002659">
    <property type="entry name" value="Glyco_trans_31"/>
</dbReference>
<evidence type="ECO:0000256" key="2">
    <source>
        <dbReference type="ARBA" id="ARBA00008661"/>
    </source>
</evidence>
<evidence type="ECO:0000256" key="4">
    <source>
        <dbReference type="ARBA" id="ARBA00022679"/>
    </source>
</evidence>
<evidence type="ECO:0000256" key="5">
    <source>
        <dbReference type="ARBA" id="ARBA00022692"/>
    </source>
</evidence>
<keyword evidence="8 11" id="KW-0333">Golgi apparatus</keyword>
<dbReference type="PANTHER" id="PTHR11214:SF364">
    <property type="entry name" value="HEXOSYLTRANSFERASE"/>
    <property type="match status" value="1"/>
</dbReference>
<evidence type="ECO:0000256" key="1">
    <source>
        <dbReference type="ARBA" id="ARBA00004323"/>
    </source>
</evidence>
<evidence type="ECO:0000256" key="10">
    <source>
        <dbReference type="ARBA" id="ARBA00023180"/>
    </source>
</evidence>
<keyword evidence="7 11" id="KW-1133">Transmembrane helix</keyword>
<keyword evidence="4" id="KW-0808">Transferase</keyword>
<keyword evidence="9 11" id="KW-0472">Membrane</keyword>
<evidence type="ECO:0000313" key="13">
    <source>
        <dbReference type="Proteomes" id="UP000678393"/>
    </source>
</evidence>
<evidence type="ECO:0000256" key="9">
    <source>
        <dbReference type="ARBA" id="ARBA00023136"/>
    </source>
</evidence>
<proteinExistence type="inferred from homology"/>
<dbReference type="Gene3D" id="3.90.550.50">
    <property type="match status" value="1"/>
</dbReference>
<dbReference type="OrthoDB" id="115198at2759"/>
<name>A0A8S3ZG89_9EUPU</name>